<dbReference type="InterPro" id="IPR019197">
    <property type="entry name" value="Biotin-prot_ligase_N"/>
</dbReference>
<evidence type="ECO:0000259" key="1">
    <source>
        <dbReference type="PROSITE" id="PS50175"/>
    </source>
</evidence>
<evidence type="ECO:0000313" key="2">
    <source>
        <dbReference type="EMBL" id="GAA0343813.1"/>
    </source>
</evidence>
<dbReference type="PROSITE" id="PS00141">
    <property type="entry name" value="ASP_PROTEASE"/>
    <property type="match status" value="1"/>
</dbReference>
<dbReference type="EMBL" id="BAAABW010000012">
    <property type="protein sequence ID" value="GAA0343813.1"/>
    <property type="molecule type" value="Genomic_DNA"/>
</dbReference>
<comment type="caution">
    <text evidence="2">The sequence shown here is derived from an EMBL/GenBank/DDBJ whole genome shotgun (WGS) entry which is preliminary data.</text>
</comment>
<sequence length="251" mass="26386">MAPNGILDSLRRAFGTRSTPDRAPGHAPVPAAGQRPLALVYRGPATLPGCPEAVAELLAAGPWDLDIRYTGPREAVPLSAESLARAWVYAQPGGGTLSHAFRHLRRQRDAIRGYVHGGGRYLGFCLGGYLAGATPGFGLLPGDTDQYIGSPGATVHDESNTLVDVDWRGLRRTLFFQDGPQFLLDSGADATVLATYTNGTVAALVTPFGAGRVGVVGPHPEATDDWYTDVGLPVHRTHDLGLDLAGAVLEG</sequence>
<gene>
    <name evidence="2" type="ORF">GCM10010319_19880</name>
</gene>
<dbReference type="SUPFAM" id="SSF52317">
    <property type="entry name" value="Class I glutamine amidotransferase-like"/>
    <property type="match status" value="1"/>
</dbReference>
<dbReference type="InterPro" id="IPR029062">
    <property type="entry name" value="Class_I_gatase-like"/>
</dbReference>
<keyword evidence="3" id="KW-1185">Reference proteome</keyword>
<protein>
    <submittedName>
        <fullName evidence="2">BPL-N domain-containing protein</fullName>
    </submittedName>
</protein>
<dbReference type="Pfam" id="PF09825">
    <property type="entry name" value="BPL_N"/>
    <property type="match status" value="1"/>
</dbReference>
<dbReference type="PROSITE" id="PS50175">
    <property type="entry name" value="ASP_PROT_RETROV"/>
    <property type="match status" value="1"/>
</dbReference>
<name>A0ABN0WQ04_9ACTN</name>
<organism evidence="2 3">
    <name type="scientific">Streptomyces blastmyceticus</name>
    <dbReference type="NCBI Taxonomy" id="68180"/>
    <lineage>
        <taxon>Bacteria</taxon>
        <taxon>Bacillati</taxon>
        <taxon>Actinomycetota</taxon>
        <taxon>Actinomycetes</taxon>
        <taxon>Kitasatosporales</taxon>
        <taxon>Streptomycetaceae</taxon>
        <taxon>Streptomyces</taxon>
    </lineage>
</organism>
<proteinExistence type="predicted"/>
<dbReference type="InterPro" id="IPR001995">
    <property type="entry name" value="Peptidase_A2_cat"/>
</dbReference>
<evidence type="ECO:0000313" key="3">
    <source>
        <dbReference type="Proteomes" id="UP001500063"/>
    </source>
</evidence>
<dbReference type="Proteomes" id="UP001500063">
    <property type="component" value="Unassembled WGS sequence"/>
</dbReference>
<dbReference type="Gene3D" id="3.40.50.880">
    <property type="match status" value="1"/>
</dbReference>
<dbReference type="InterPro" id="IPR001969">
    <property type="entry name" value="Aspartic_peptidase_AS"/>
</dbReference>
<accession>A0ABN0WQ04</accession>
<dbReference type="RefSeq" id="WP_344117381.1">
    <property type="nucleotide sequence ID" value="NZ_BAAABW010000012.1"/>
</dbReference>
<feature type="domain" description="Peptidase A2" evidence="1">
    <location>
        <begin position="180"/>
        <end position="193"/>
    </location>
</feature>
<reference evidence="2 3" key="1">
    <citation type="journal article" date="2019" name="Int. J. Syst. Evol. Microbiol.">
        <title>The Global Catalogue of Microorganisms (GCM) 10K type strain sequencing project: providing services to taxonomists for standard genome sequencing and annotation.</title>
        <authorList>
            <consortium name="The Broad Institute Genomics Platform"/>
            <consortium name="The Broad Institute Genome Sequencing Center for Infectious Disease"/>
            <person name="Wu L."/>
            <person name="Ma J."/>
        </authorList>
    </citation>
    <scope>NUCLEOTIDE SEQUENCE [LARGE SCALE GENOMIC DNA]</scope>
    <source>
        <strain evidence="2 3">JCM 4565</strain>
    </source>
</reference>